<feature type="domain" description="Methyltransferase type 11" evidence="1">
    <location>
        <begin position="111"/>
        <end position="160"/>
    </location>
</feature>
<dbReference type="GO" id="GO:0008757">
    <property type="term" value="F:S-adenosylmethionine-dependent methyltransferase activity"/>
    <property type="evidence" value="ECO:0007669"/>
    <property type="project" value="InterPro"/>
</dbReference>
<dbReference type="InterPro" id="IPR013216">
    <property type="entry name" value="Methyltransf_11"/>
</dbReference>
<evidence type="ECO:0000259" key="1">
    <source>
        <dbReference type="Pfam" id="PF08241"/>
    </source>
</evidence>
<protein>
    <recommendedName>
        <fullName evidence="1">Methyltransferase type 11 domain-containing protein</fullName>
    </recommendedName>
</protein>
<reference evidence="2" key="1">
    <citation type="submission" date="2020-01" db="EMBL/GenBank/DDBJ databases">
        <authorList>
            <person name="Meier V. D."/>
            <person name="Meier V D."/>
        </authorList>
    </citation>
    <scope>NUCLEOTIDE SEQUENCE</scope>
    <source>
        <strain evidence="2">HLG_WM_MAG_07</strain>
    </source>
</reference>
<dbReference type="AlphaFoldDB" id="A0A6S6SG12"/>
<sequence>MSEFHYLGDCAVCGYHGVFEKNHTSLREGYQCPECKSSLRYRGQAEALLEFYGLEGAKTVKALATQKAFSHLKIYEPGLIGPFRSLFTGFPHYQNSFYWDDIGLGESKDGIVCQSLEALTFADDSFDLIISSDILEHVRKPWQGFAEIYRVLQKGGMHIFSIPVQEPMPALSKARVDTSGDDDVYVEEPHYHGNGIGGRSLVYTDFGKDIVVNLEKMGYHVTLHKMANDYPEVQRLITFVTQK</sequence>
<dbReference type="Gene3D" id="3.40.50.150">
    <property type="entry name" value="Vaccinia Virus protein VP39"/>
    <property type="match status" value="1"/>
</dbReference>
<dbReference type="SUPFAM" id="SSF53335">
    <property type="entry name" value="S-adenosyl-L-methionine-dependent methyltransferases"/>
    <property type="match status" value="1"/>
</dbReference>
<evidence type="ECO:0000313" key="2">
    <source>
        <dbReference type="EMBL" id="CAA6805118.1"/>
    </source>
</evidence>
<organism evidence="2">
    <name type="scientific">uncultured Thiotrichaceae bacterium</name>
    <dbReference type="NCBI Taxonomy" id="298394"/>
    <lineage>
        <taxon>Bacteria</taxon>
        <taxon>Pseudomonadati</taxon>
        <taxon>Pseudomonadota</taxon>
        <taxon>Gammaproteobacteria</taxon>
        <taxon>Thiotrichales</taxon>
        <taxon>Thiotrichaceae</taxon>
        <taxon>environmental samples</taxon>
    </lineage>
</organism>
<dbReference type="EMBL" id="CACVAY010000025">
    <property type="protein sequence ID" value="CAA6805118.1"/>
    <property type="molecule type" value="Genomic_DNA"/>
</dbReference>
<proteinExistence type="predicted"/>
<gene>
    <name evidence="2" type="ORF">HELGO_WM11741</name>
</gene>
<dbReference type="Pfam" id="PF08241">
    <property type="entry name" value="Methyltransf_11"/>
    <property type="match status" value="1"/>
</dbReference>
<dbReference type="InterPro" id="IPR029063">
    <property type="entry name" value="SAM-dependent_MTases_sf"/>
</dbReference>
<name>A0A6S6SG12_9GAMM</name>
<accession>A0A6S6SG12</accession>